<keyword evidence="2" id="KW-1185">Reference proteome</keyword>
<dbReference type="Gene3D" id="1.25.10.10">
    <property type="entry name" value="Leucine-rich Repeat Variant"/>
    <property type="match status" value="1"/>
</dbReference>
<evidence type="ECO:0000313" key="1">
    <source>
        <dbReference type="EMBL" id="ALG08451.1"/>
    </source>
</evidence>
<dbReference type="AlphaFoldDB" id="A0A0N9HND5"/>
<proteinExistence type="predicted"/>
<evidence type="ECO:0000313" key="2">
    <source>
        <dbReference type="Proteomes" id="UP000063699"/>
    </source>
</evidence>
<gene>
    <name evidence="1" type="ORF">AOZ06_17390</name>
</gene>
<dbReference type="SUPFAM" id="SSF48371">
    <property type="entry name" value="ARM repeat"/>
    <property type="match status" value="1"/>
</dbReference>
<dbReference type="OrthoDB" id="292843at2"/>
<accession>A0A0N9HND5</accession>
<dbReference type="InterPro" id="IPR011989">
    <property type="entry name" value="ARM-like"/>
</dbReference>
<dbReference type="RefSeq" id="WP_054290358.1">
    <property type="nucleotide sequence ID" value="NZ_CP012752.1"/>
</dbReference>
<dbReference type="KEGG" id="kphy:AOZ06_17390"/>
<dbReference type="STRING" id="860235.AOZ06_17390"/>
<sequence>MITREEPVDWSQLHHAYGPADDVPPLLEQLRGEDWEEALGELFGSILHQGSIYPATVAALPSIVAIARDPGAEGRVGALWLVGTYAESVAMGAGRATMYLPDGVDVDVFDRESSAARDKAALDVLPLMEDPDPGVREAVYGCVAHLADTAVAGEVVAALRARLDREDVAAVALMEPLLRLGAFDDGDFAAVVARGDEAVVFAAAWSAVAVGRDLPGVVDHLAQLWPDHAHQYPTGNASSSLSLLGAHALPVLRRLQTMRTAKADDLVSGWVALAAVSRSSAPHALQGLLDLPDETHPVRLVQALTQVVADVPERADEVCDAIARISEPGDADPALLANAAVALFSNQDPRWAARASAVVAMSAEEPRIADATSTMPFSLILLGFPAHRRDTAWAANELSELAAAAVAAWPQTPGGWIDVLAELPASEAVVRAALPAVNHPSTWKLLARIALDHPELGSLIEPALDTELTDDEATAWRETTRALVGHGVGFEHVWQLSGGDARLLAVWTRRPSPATHAACLQLLDGTAHVSFGARHCQLVAARAVTEAGEAARAWPTVRAIVDTAGAPLVDGIEVGNQIVALDDSRHTEWIDLLRDIAYNGRHDWSGTDHWAGAVAVEALQNLGEIPADEAADRMVDLLLAAIPLHQAPRVAPVAGRVLRTVLVTRPDLRDRFSRQLDPVLDGDGRVATASGGIADDRRFRDALRGVSR</sequence>
<dbReference type="InterPro" id="IPR016024">
    <property type="entry name" value="ARM-type_fold"/>
</dbReference>
<dbReference type="Proteomes" id="UP000063699">
    <property type="component" value="Chromosome"/>
</dbReference>
<name>A0A0N9HND5_9PSEU</name>
<organism evidence="1 2">
    <name type="scientific">Kibdelosporangium phytohabitans</name>
    <dbReference type="NCBI Taxonomy" id="860235"/>
    <lineage>
        <taxon>Bacteria</taxon>
        <taxon>Bacillati</taxon>
        <taxon>Actinomycetota</taxon>
        <taxon>Actinomycetes</taxon>
        <taxon>Pseudonocardiales</taxon>
        <taxon>Pseudonocardiaceae</taxon>
        <taxon>Kibdelosporangium</taxon>
    </lineage>
</organism>
<evidence type="ECO:0008006" key="3">
    <source>
        <dbReference type="Google" id="ProtNLM"/>
    </source>
</evidence>
<protein>
    <recommendedName>
        <fullName evidence="3">HEAT repeat domain-containing protein</fullName>
    </recommendedName>
</protein>
<reference evidence="1 2" key="1">
    <citation type="submission" date="2015-07" db="EMBL/GenBank/DDBJ databases">
        <title>Genome sequencing of Kibdelosporangium phytohabitans.</title>
        <authorList>
            <person name="Qin S."/>
            <person name="Xing K."/>
        </authorList>
    </citation>
    <scope>NUCLEOTIDE SEQUENCE [LARGE SCALE GENOMIC DNA]</scope>
    <source>
        <strain evidence="1 2">KLBMP1111</strain>
    </source>
</reference>
<dbReference type="EMBL" id="CP012752">
    <property type="protein sequence ID" value="ALG08451.1"/>
    <property type="molecule type" value="Genomic_DNA"/>
</dbReference>